<sequence>MKKKYIALLIFMAIFAVAVNQDWQKGHQHEFEQDQTQAQTPVPSNLRLTMADVQAAFVQAGSPLEAWPHEMTFYTLNGIAPTFYQSAGGRFAIYVFMSDEDRVKGREDFDEQTATAKVALSHIYEIRNVLIFELKQVERVAFMQKVKDSLNGSNMLAVLTIENVKAALQQQGVVLDSADFYYDWFKLGLKKEFSFNLNAKEQLYVYIFDSATDVDRGLEQINNQNAMYDIAHMPMSYRVSNMLMIYMRYKPMAGIEEKIQSAVDALENFNNGAILTKEQAIRIALDYAGTTNHFKWIATEPVRGEGYWEVILGSDQNLDGQHHPPEKMWMKVKVPSGKVYDVRQSE</sequence>
<dbReference type="RefSeq" id="WP_314802609.1">
    <property type="nucleotide sequence ID" value="NZ_CP130319.1"/>
</dbReference>
<keyword evidence="3" id="KW-1185">Reference proteome</keyword>
<keyword evidence="1" id="KW-0732">Signal</keyword>
<feature type="chain" id="PRO_5041670358" evidence="1">
    <location>
        <begin position="19"/>
        <end position="346"/>
    </location>
</feature>
<accession>A0AA96LT90</accession>
<dbReference type="Proteomes" id="UP001304650">
    <property type="component" value="Chromosome"/>
</dbReference>
<reference evidence="2" key="1">
    <citation type="submission" date="2022-02" db="EMBL/GenBank/DDBJ databases">
        <title>Paenibacillus sp. MBLB1832 Whole Genome Shotgun Sequencing.</title>
        <authorList>
            <person name="Hwang C.Y."/>
            <person name="Cho E.-S."/>
            <person name="Seo M.-J."/>
        </authorList>
    </citation>
    <scope>NUCLEOTIDE SEQUENCE</scope>
    <source>
        <strain evidence="2">MBLB1832</strain>
    </source>
</reference>
<evidence type="ECO:0000313" key="2">
    <source>
        <dbReference type="EMBL" id="WNR45669.1"/>
    </source>
</evidence>
<dbReference type="AlphaFoldDB" id="A0AA96LT90"/>
<evidence type="ECO:0000313" key="3">
    <source>
        <dbReference type="Proteomes" id="UP001304650"/>
    </source>
</evidence>
<protein>
    <submittedName>
        <fullName evidence="2">Uncharacterized protein</fullName>
    </submittedName>
</protein>
<name>A0AA96LT90_9BACL</name>
<dbReference type="KEGG" id="proo:MJB10_06090"/>
<organism evidence="2 3">
    <name type="scientific">Paenibacillus roseopurpureus</name>
    <dbReference type="NCBI Taxonomy" id="2918901"/>
    <lineage>
        <taxon>Bacteria</taxon>
        <taxon>Bacillati</taxon>
        <taxon>Bacillota</taxon>
        <taxon>Bacilli</taxon>
        <taxon>Bacillales</taxon>
        <taxon>Paenibacillaceae</taxon>
        <taxon>Paenibacillus</taxon>
    </lineage>
</organism>
<evidence type="ECO:0000256" key="1">
    <source>
        <dbReference type="SAM" id="SignalP"/>
    </source>
</evidence>
<proteinExistence type="predicted"/>
<feature type="signal peptide" evidence="1">
    <location>
        <begin position="1"/>
        <end position="18"/>
    </location>
</feature>
<gene>
    <name evidence="2" type="ORF">MJB10_06090</name>
</gene>
<dbReference type="EMBL" id="CP130319">
    <property type="protein sequence ID" value="WNR45669.1"/>
    <property type="molecule type" value="Genomic_DNA"/>
</dbReference>